<keyword evidence="11" id="KW-0812">Transmembrane</keyword>
<evidence type="ECO:0000256" key="4">
    <source>
        <dbReference type="ARBA" id="ARBA00022679"/>
    </source>
</evidence>
<keyword evidence="4" id="KW-0808">Transferase</keyword>
<evidence type="ECO:0000256" key="3">
    <source>
        <dbReference type="ARBA" id="ARBA00022553"/>
    </source>
</evidence>
<evidence type="ECO:0000259" key="13">
    <source>
        <dbReference type="Pfam" id="PF07730"/>
    </source>
</evidence>
<dbReference type="EC" id="2.7.13.3" evidence="2"/>
<evidence type="ECO:0000256" key="1">
    <source>
        <dbReference type="ARBA" id="ARBA00000085"/>
    </source>
</evidence>
<keyword evidence="15" id="KW-1185">Reference proteome</keyword>
<dbReference type="PANTHER" id="PTHR24421">
    <property type="entry name" value="NITRATE/NITRITE SENSOR PROTEIN NARX-RELATED"/>
    <property type="match status" value="1"/>
</dbReference>
<feature type="coiled-coil region" evidence="9">
    <location>
        <begin position="220"/>
        <end position="247"/>
    </location>
</feature>
<dbReference type="EMBL" id="JBHFAB010000002">
    <property type="protein sequence ID" value="MFC1415472.1"/>
    <property type="molecule type" value="Genomic_DNA"/>
</dbReference>
<evidence type="ECO:0000313" key="15">
    <source>
        <dbReference type="Proteomes" id="UP001592531"/>
    </source>
</evidence>
<name>A0ABV6VP34_9ACTN</name>
<dbReference type="Gene3D" id="3.30.565.10">
    <property type="entry name" value="Histidine kinase-like ATPase, C-terminal domain"/>
    <property type="match status" value="1"/>
</dbReference>
<evidence type="ECO:0000256" key="6">
    <source>
        <dbReference type="ARBA" id="ARBA00022777"/>
    </source>
</evidence>
<dbReference type="InterPro" id="IPR011712">
    <property type="entry name" value="Sig_transdc_His_kin_sub3_dim/P"/>
</dbReference>
<feature type="domain" description="Signal transduction histidine kinase subgroup 3 dimerisation and phosphoacceptor" evidence="13">
    <location>
        <begin position="245"/>
        <end position="307"/>
    </location>
</feature>
<dbReference type="Pfam" id="PF02518">
    <property type="entry name" value="HATPase_c"/>
    <property type="match status" value="1"/>
</dbReference>
<keyword evidence="11" id="KW-0472">Membrane</keyword>
<reference evidence="14 15" key="1">
    <citation type="submission" date="2024-09" db="EMBL/GenBank/DDBJ databases">
        <authorList>
            <person name="Lee S.D."/>
        </authorList>
    </citation>
    <scope>NUCLEOTIDE SEQUENCE [LARGE SCALE GENOMIC DNA]</scope>
    <source>
        <strain evidence="14 15">N8-3</strain>
    </source>
</reference>
<keyword evidence="6 14" id="KW-0418">Kinase</keyword>
<accession>A0ABV6VP34</accession>
<evidence type="ECO:0000256" key="7">
    <source>
        <dbReference type="ARBA" id="ARBA00022840"/>
    </source>
</evidence>
<keyword evidence="3" id="KW-0597">Phosphoprotein</keyword>
<evidence type="ECO:0000256" key="5">
    <source>
        <dbReference type="ARBA" id="ARBA00022741"/>
    </source>
</evidence>
<proteinExistence type="predicted"/>
<evidence type="ECO:0000259" key="12">
    <source>
        <dbReference type="Pfam" id="PF02518"/>
    </source>
</evidence>
<feature type="domain" description="Histidine kinase/HSP90-like ATPase" evidence="12">
    <location>
        <begin position="428"/>
        <end position="514"/>
    </location>
</feature>
<evidence type="ECO:0000256" key="10">
    <source>
        <dbReference type="SAM" id="MobiDB-lite"/>
    </source>
</evidence>
<dbReference type="PANTHER" id="PTHR24421:SF10">
    <property type="entry name" value="NITRATE_NITRITE SENSOR PROTEIN NARQ"/>
    <property type="match status" value="1"/>
</dbReference>
<keyword evidence="11" id="KW-1133">Transmembrane helix</keyword>
<evidence type="ECO:0000256" key="2">
    <source>
        <dbReference type="ARBA" id="ARBA00012438"/>
    </source>
</evidence>
<feature type="transmembrane region" description="Helical" evidence="11">
    <location>
        <begin position="199"/>
        <end position="217"/>
    </location>
</feature>
<keyword evidence="8" id="KW-0902">Two-component regulatory system</keyword>
<comment type="caution">
    <text evidence="14">The sequence shown here is derived from an EMBL/GenBank/DDBJ whole genome shotgun (WGS) entry which is preliminary data.</text>
</comment>
<dbReference type="InterPro" id="IPR050482">
    <property type="entry name" value="Sensor_HK_TwoCompSys"/>
</dbReference>
<evidence type="ECO:0000256" key="8">
    <source>
        <dbReference type="ARBA" id="ARBA00023012"/>
    </source>
</evidence>
<feature type="compositionally biased region" description="Low complexity" evidence="10">
    <location>
        <begin position="312"/>
        <end position="324"/>
    </location>
</feature>
<dbReference type="Proteomes" id="UP001592531">
    <property type="component" value="Unassembled WGS sequence"/>
</dbReference>
<protein>
    <recommendedName>
        <fullName evidence="2">histidine kinase</fullName>
        <ecNumber evidence="2">2.7.13.3</ecNumber>
    </recommendedName>
</protein>
<dbReference type="Gene3D" id="1.20.5.1930">
    <property type="match status" value="1"/>
</dbReference>
<keyword evidence="9" id="KW-0175">Coiled coil</keyword>
<dbReference type="InterPro" id="IPR036890">
    <property type="entry name" value="HATPase_C_sf"/>
</dbReference>
<feature type="transmembrane region" description="Helical" evidence="11">
    <location>
        <begin position="42"/>
        <end position="65"/>
    </location>
</feature>
<feature type="transmembrane region" description="Helical" evidence="11">
    <location>
        <begin position="146"/>
        <end position="166"/>
    </location>
</feature>
<keyword evidence="7" id="KW-0067">ATP-binding</keyword>
<dbReference type="CDD" id="cd16917">
    <property type="entry name" value="HATPase_UhpB-NarQ-NarX-like"/>
    <property type="match status" value="1"/>
</dbReference>
<feature type="region of interest" description="Disordered" evidence="10">
    <location>
        <begin position="312"/>
        <end position="392"/>
    </location>
</feature>
<dbReference type="GO" id="GO:0016301">
    <property type="term" value="F:kinase activity"/>
    <property type="evidence" value="ECO:0007669"/>
    <property type="project" value="UniProtKB-KW"/>
</dbReference>
<feature type="compositionally biased region" description="Low complexity" evidence="10">
    <location>
        <begin position="335"/>
        <end position="357"/>
    </location>
</feature>
<dbReference type="RefSeq" id="WP_380531282.1">
    <property type="nucleotide sequence ID" value="NZ_JBHFAB010000002.1"/>
</dbReference>
<dbReference type="Pfam" id="PF07730">
    <property type="entry name" value="HisKA_3"/>
    <property type="match status" value="1"/>
</dbReference>
<dbReference type="InterPro" id="IPR003594">
    <property type="entry name" value="HATPase_dom"/>
</dbReference>
<evidence type="ECO:0000256" key="9">
    <source>
        <dbReference type="SAM" id="Coils"/>
    </source>
</evidence>
<gene>
    <name evidence="14" type="ORF">ACEZDE_02255</name>
</gene>
<organism evidence="14 15">
    <name type="scientific">Streptacidiphilus cavernicola</name>
    <dbReference type="NCBI Taxonomy" id="3342716"/>
    <lineage>
        <taxon>Bacteria</taxon>
        <taxon>Bacillati</taxon>
        <taxon>Actinomycetota</taxon>
        <taxon>Actinomycetes</taxon>
        <taxon>Kitasatosporales</taxon>
        <taxon>Streptomycetaceae</taxon>
        <taxon>Streptacidiphilus</taxon>
    </lineage>
</organism>
<evidence type="ECO:0000313" key="14">
    <source>
        <dbReference type="EMBL" id="MFC1415472.1"/>
    </source>
</evidence>
<keyword evidence="5" id="KW-0547">Nucleotide-binding</keyword>
<evidence type="ECO:0000256" key="11">
    <source>
        <dbReference type="SAM" id="Phobius"/>
    </source>
</evidence>
<comment type="catalytic activity">
    <reaction evidence="1">
        <text>ATP + protein L-histidine = ADP + protein N-phospho-L-histidine.</text>
        <dbReference type="EC" id="2.7.13.3"/>
    </reaction>
</comment>
<dbReference type="SUPFAM" id="SSF55874">
    <property type="entry name" value="ATPase domain of HSP90 chaperone/DNA topoisomerase II/histidine kinase"/>
    <property type="match status" value="1"/>
</dbReference>
<sequence>MDWIDQRPWHPQHPWRQRIRAVLRPEGGRAAPLRRGSLLGDVLFAVLVTVVVLLAMRSVAVGVAVGPQDVGRLVPPAAPMPLPRRILGPVLLPPAAPIAPGGPVRWLSPDFQHYVVAAVGALALAARRRFPLATFWVLLIAARADLYLPAFLVLFTCCLAICAAVIHSRNQVPVMGSFALSALLVIPTFRNATSTLRDLLVALLVLGLLASVARFWASRLADTRLRLVELQQAQESATRRAVDEERARIARELHDVVTHNVSVMVIQAGAARMVLDSSPELAKEAILAVEAGGRAAMAELRHVMGLLAVSGTGARSGSSGSPAGPGSPGCPAPDGPASGVPTSGAPVPGAPASRAPVPGGPVPPGAPAADGRAAHGPTTDHLTADELEPQPGLGQLPALVQRVRAAGLPVITSVSLPPHPLPSGIDLTAYRVIQEALTNTLKHAVGSTATVTVGYDDSVLEVEVVDTGGSPGAQARTGNSRGLLGLRERLSLYDGTLDAGRTISGGYRISARIPWSST</sequence>
<feature type="compositionally biased region" description="Low complexity" evidence="10">
    <location>
        <begin position="367"/>
        <end position="377"/>
    </location>
</feature>